<evidence type="ECO:0000313" key="3">
    <source>
        <dbReference type="EMBL" id="CAK0868844.1"/>
    </source>
</evidence>
<dbReference type="Gene3D" id="2.30.30.140">
    <property type="match status" value="1"/>
</dbReference>
<dbReference type="InterPro" id="IPR002999">
    <property type="entry name" value="Tudor"/>
</dbReference>
<dbReference type="Pfam" id="PF00567">
    <property type="entry name" value="TUDOR"/>
    <property type="match status" value="1"/>
</dbReference>
<evidence type="ECO:0000259" key="2">
    <source>
        <dbReference type="PROSITE" id="PS50304"/>
    </source>
</evidence>
<keyword evidence="4" id="KW-1185">Reference proteome</keyword>
<dbReference type="EMBL" id="CAUYUJ010016789">
    <property type="protein sequence ID" value="CAK0868844.1"/>
    <property type="molecule type" value="Genomic_DNA"/>
</dbReference>
<dbReference type="SUPFAM" id="SSF63748">
    <property type="entry name" value="Tudor/PWWP/MBT"/>
    <property type="match status" value="1"/>
</dbReference>
<dbReference type="Proteomes" id="UP001189429">
    <property type="component" value="Unassembled WGS sequence"/>
</dbReference>
<name>A0ABN9V7H3_9DINO</name>
<sequence>MPTNSKTKGARVAAARAETEGVTREQPSLAPLRLQREDSDGTMTHIARSLRKVCPLFGAEEGEAIMVAGALMGYAFERKPVSEEQWCVLLAEVLDDNELTLDDDGNDVSIRKVIQDLQFQGVLNTPEAAIEVGDMVVALLDEDEDWHEAVVQEIITGSKLRVVFLTYGKPQATDIANIRAMSTVAADEGTEGELREGQCELCRRQKLLTFHHLIPKDTHPTYLNKPSQLASAGVKGEPSRSFLNTYGTMVCSQCHSYIHKIAPNTGLAKEYNTLEKIRADDRIQRWVEWAGKMR</sequence>
<dbReference type="PROSITE" id="PS50304">
    <property type="entry name" value="TUDOR"/>
    <property type="match status" value="1"/>
</dbReference>
<gene>
    <name evidence="3" type="ORF">PCOR1329_LOCUS55379</name>
</gene>
<feature type="region of interest" description="Disordered" evidence="1">
    <location>
        <begin position="1"/>
        <end position="27"/>
    </location>
</feature>
<feature type="domain" description="Tudor" evidence="2">
    <location>
        <begin position="129"/>
        <end position="188"/>
    </location>
</feature>
<dbReference type="PANTHER" id="PTHR37827">
    <property type="entry name" value="TUDOR DOMAIN-CONTAINING PROTEIN"/>
    <property type="match status" value="1"/>
</dbReference>
<evidence type="ECO:0000256" key="1">
    <source>
        <dbReference type="SAM" id="MobiDB-lite"/>
    </source>
</evidence>
<accession>A0ABN9V7H3</accession>
<reference evidence="3" key="1">
    <citation type="submission" date="2023-10" db="EMBL/GenBank/DDBJ databases">
        <authorList>
            <person name="Chen Y."/>
            <person name="Shah S."/>
            <person name="Dougan E. K."/>
            <person name="Thang M."/>
            <person name="Chan C."/>
        </authorList>
    </citation>
    <scope>NUCLEOTIDE SEQUENCE [LARGE SCALE GENOMIC DNA]</scope>
</reference>
<dbReference type="PANTHER" id="PTHR37827:SF1">
    <property type="entry name" value="HNH DOMAIN-CONTAINING PROTEIN"/>
    <property type="match status" value="1"/>
</dbReference>
<proteinExistence type="predicted"/>
<organism evidence="3 4">
    <name type="scientific">Prorocentrum cordatum</name>
    <dbReference type="NCBI Taxonomy" id="2364126"/>
    <lineage>
        <taxon>Eukaryota</taxon>
        <taxon>Sar</taxon>
        <taxon>Alveolata</taxon>
        <taxon>Dinophyceae</taxon>
        <taxon>Prorocentrales</taxon>
        <taxon>Prorocentraceae</taxon>
        <taxon>Prorocentrum</taxon>
    </lineage>
</organism>
<protein>
    <recommendedName>
        <fullName evidence="2">Tudor domain-containing protein</fullName>
    </recommendedName>
</protein>
<evidence type="ECO:0000313" key="4">
    <source>
        <dbReference type="Proteomes" id="UP001189429"/>
    </source>
</evidence>
<comment type="caution">
    <text evidence="3">The sequence shown here is derived from an EMBL/GenBank/DDBJ whole genome shotgun (WGS) entry which is preliminary data.</text>
</comment>